<dbReference type="Pfam" id="PF07494">
    <property type="entry name" value="Reg_prop"/>
    <property type="match status" value="2"/>
</dbReference>
<dbReference type="PANTHER" id="PTHR43547">
    <property type="entry name" value="TWO-COMPONENT HISTIDINE KINASE"/>
    <property type="match status" value="1"/>
</dbReference>
<evidence type="ECO:0000256" key="3">
    <source>
        <dbReference type="ARBA" id="ARBA00022553"/>
    </source>
</evidence>
<evidence type="ECO:0000259" key="14">
    <source>
        <dbReference type="PROSITE" id="PS01124"/>
    </source>
</evidence>
<dbReference type="SUPFAM" id="SSF47384">
    <property type="entry name" value="Homodimeric domain of signal transducing histidine kinase"/>
    <property type="match status" value="1"/>
</dbReference>
<organism evidence="17 18">
    <name type="scientific">Spirosoma pollinicola</name>
    <dbReference type="NCBI Taxonomy" id="2057025"/>
    <lineage>
        <taxon>Bacteria</taxon>
        <taxon>Pseudomonadati</taxon>
        <taxon>Bacteroidota</taxon>
        <taxon>Cytophagia</taxon>
        <taxon>Cytophagales</taxon>
        <taxon>Cytophagaceae</taxon>
        <taxon>Spirosoma</taxon>
    </lineage>
</organism>
<evidence type="ECO:0000256" key="10">
    <source>
        <dbReference type="ARBA" id="ARBA00023163"/>
    </source>
</evidence>
<dbReference type="InterPro" id="IPR015943">
    <property type="entry name" value="WD40/YVTN_repeat-like_dom_sf"/>
</dbReference>
<dbReference type="InterPro" id="IPR003661">
    <property type="entry name" value="HisK_dim/P_dom"/>
</dbReference>
<feature type="domain" description="Histidine kinase" evidence="15">
    <location>
        <begin position="828"/>
        <end position="1055"/>
    </location>
</feature>
<keyword evidence="18" id="KW-1185">Reference proteome</keyword>
<dbReference type="Gene3D" id="3.40.50.2300">
    <property type="match status" value="1"/>
</dbReference>
<dbReference type="InterPro" id="IPR011123">
    <property type="entry name" value="Y_Y_Y"/>
</dbReference>
<evidence type="ECO:0000256" key="11">
    <source>
        <dbReference type="PROSITE-ProRule" id="PRU00169"/>
    </source>
</evidence>
<feature type="domain" description="Response regulatory" evidence="16">
    <location>
        <begin position="1091"/>
        <end position="1206"/>
    </location>
</feature>
<proteinExistence type="predicted"/>
<evidence type="ECO:0000256" key="8">
    <source>
        <dbReference type="ARBA" id="ARBA00023012"/>
    </source>
</evidence>
<dbReference type="GO" id="GO:0043565">
    <property type="term" value="F:sequence-specific DNA binding"/>
    <property type="evidence" value="ECO:0007669"/>
    <property type="project" value="InterPro"/>
</dbReference>
<keyword evidence="7" id="KW-0067">ATP-binding</keyword>
<dbReference type="Pfam" id="PF07495">
    <property type="entry name" value="Y_Y_Y"/>
    <property type="match status" value="1"/>
</dbReference>
<dbReference type="InterPro" id="IPR013783">
    <property type="entry name" value="Ig-like_fold"/>
</dbReference>
<dbReference type="Gene3D" id="2.60.40.10">
    <property type="entry name" value="Immunoglobulins"/>
    <property type="match status" value="1"/>
</dbReference>
<feature type="chain" id="PRO_5014791432" description="histidine kinase" evidence="13">
    <location>
        <begin position="24"/>
        <end position="1344"/>
    </location>
</feature>
<dbReference type="SMART" id="SM00448">
    <property type="entry name" value="REC"/>
    <property type="match status" value="1"/>
</dbReference>
<gene>
    <name evidence="17" type="ORF">CWM47_14025</name>
</gene>
<evidence type="ECO:0000256" key="6">
    <source>
        <dbReference type="ARBA" id="ARBA00022777"/>
    </source>
</evidence>
<dbReference type="PRINTS" id="PR00344">
    <property type="entry name" value="BCTRLSENSOR"/>
</dbReference>
<accession>A0A2K8YYX9</accession>
<keyword evidence="12" id="KW-0472">Membrane</keyword>
<evidence type="ECO:0000256" key="12">
    <source>
        <dbReference type="SAM" id="Phobius"/>
    </source>
</evidence>
<feature type="signal peptide" evidence="13">
    <location>
        <begin position="1"/>
        <end position="23"/>
    </location>
</feature>
<dbReference type="FunFam" id="3.30.565.10:FF:000037">
    <property type="entry name" value="Hybrid sensor histidine kinase/response regulator"/>
    <property type="match status" value="1"/>
</dbReference>
<dbReference type="InterPro" id="IPR004358">
    <property type="entry name" value="Sig_transdc_His_kin-like_C"/>
</dbReference>
<keyword evidence="9" id="KW-0805">Transcription regulation</keyword>
<dbReference type="CDD" id="cd00082">
    <property type="entry name" value="HisKA"/>
    <property type="match status" value="1"/>
</dbReference>
<keyword evidence="13" id="KW-0732">Signal</keyword>
<dbReference type="Proteomes" id="UP000232883">
    <property type="component" value="Chromosome"/>
</dbReference>
<sequence>MYRLKSWAICWFVTLLFSFPLRAEDTPDPEYLTVRNGLPQGFVKSLIQDNRGFIWLATRDGLCRYDGVHFRIYTHDPQRSKTLSFSSIYEIKDDKQNTLWLRTENNNIDSFDPVTEQAKHISYSIPFQRALGRDQLVGIQPDHLGNVWVATQTNGFFRLNANGTISHRHWAIKGDTVQRVLHALLLDRFNQLWLAAQDGLFKFDPASGQFAGFRQAQGLPQNEVYGLHERASGDLMLGFPGRFALFDSQDGRVRQVVQLPGSQTNIPLFARDFRGVDYINQSRYTDQTGLVSLLSEPSDRASLSTATYQPPKLGRFSAVSILVDRTNVLWIGLNGDGVIKYDLNKRPFQTMPYQQNFQTDWLTQQYSVPLDAIPASIRQESSANMRYQFDRRKNLWITTPQKVPYQYSTSKKTFAPVKPKGIESRWLLNGDFRLTAMSTGAQGELWGLLGPHNRAVVRYNPDQENFTAFPLTLPPNHPYEIMAMVVDGGRVYLATKNHGLLRADLSIKRLIHWHSGGNDARTLPGDALLCLAQDPLHYNYLWIGTFGEGLCRLDKMTGKIQRFTVGQVVSNNVIYAIRTDGNGHLWLSTNRGLCRFDTRTNEARNYMADDGLPDEEFKQFHDVALPDGRLIFGGTGGYTTFDPRKVREDSIKPTVALTALRINNQLVNATTPGSPIQEDINETVEIDLDHRQNFLSIDFAALEFNQSHKNQYRYKLVGLDKDWVYSGNQSTATYTNLPPNTYTFVVNASNTSSVWSPHTHSLRIIISPPLWATWWAYMGYALLLLGAIVLFLKVRINRIRLTSRMELREQESIQLKHLDEIKSRFFANITHEFRTPLTLILTPLEQVLNDSADSPYHNRLSLIYRNANRLLRLINELLDLAKLDAGNLTINPTAADLSDFINRTVTVFMEEAQRKHIKLEQSHNFIQPFYWFDPDKIEKILTNLLSNALKFTNEYGTITVSTFVVPSDSTLSNSTNTDFVRIMVYNTGAGIPEHQVVHIFNRFYQADPMTERSVGGSGIGLALVKELVEMMQGTISVESNPTLGTTFTVELPFRQARRDTISTSVGNLPLPMPGYELLPANHSIKDEKVPFVLLVEDDDDIADFVVTTLNTEWRVQRVNNGKAGVETAITTGPDFIISDVLMPEMNGYELCRQLKSNPITSHIPILLLTAKISAESRLEGLSAGADDYLAKPFQMEELRGRIRNRLAHQQQVRHYYRTQLLGEGYLPLTSEAPEDDFMNRIYTLLEHHLDDSTFGVEPLASAIGMSRMHLNRKVKAMTGLTPNELIRVVRLKRAAELLLIGGSISEVADRVGFDTPAYFSKVFKEHYLMTPSEYVEQHRQELIK</sequence>
<dbReference type="EMBL" id="CP025096">
    <property type="protein sequence ID" value="AUD02850.1"/>
    <property type="molecule type" value="Genomic_DNA"/>
</dbReference>
<dbReference type="Pfam" id="PF00512">
    <property type="entry name" value="HisKA"/>
    <property type="match status" value="1"/>
</dbReference>
<keyword evidence="8" id="KW-0902">Two-component regulatory system</keyword>
<feature type="domain" description="HTH araC/xylS-type" evidence="14">
    <location>
        <begin position="1239"/>
        <end position="1337"/>
    </location>
</feature>
<evidence type="ECO:0000256" key="1">
    <source>
        <dbReference type="ARBA" id="ARBA00000085"/>
    </source>
</evidence>
<keyword evidence="4" id="KW-0808">Transferase</keyword>
<comment type="catalytic activity">
    <reaction evidence="1">
        <text>ATP + protein L-histidine = ADP + protein N-phospho-L-histidine.</text>
        <dbReference type="EC" id="2.7.13.3"/>
    </reaction>
</comment>
<dbReference type="SUPFAM" id="SSF63829">
    <property type="entry name" value="Calcium-dependent phosphotriesterase"/>
    <property type="match status" value="2"/>
</dbReference>
<dbReference type="GO" id="GO:0000155">
    <property type="term" value="F:phosphorelay sensor kinase activity"/>
    <property type="evidence" value="ECO:0007669"/>
    <property type="project" value="InterPro"/>
</dbReference>
<keyword evidence="12" id="KW-0812">Transmembrane</keyword>
<evidence type="ECO:0000259" key="16">
    <source>
        <dbReference type="PROSITE" id="PS50110"/>
    </source>
</evidence>
<dbReference type="PANTHER" id="PTHR43547:SF2">
    <property type="entry name" value="HYBRID SIGNAL TRANSDUCTION HISTIDINE KINASE C"/>
    <property type="match status" value="1"/>
</dbReference>
<dbReference type="CDD" id="cd17574">
    <property type="entry name" value="REC_OmpR"/>
    <property type="match status" value="1"/>
</dbReference>
<dbReference type="PROSITE" id="PS01124">
    <property type="entry name" value="HTH_ARAC_FAMILY_2"/>
    <property type="match status" value="1"/>
</dbReference>
<dbReference type="Gene3D" id="3.30.565.10">
    <property type="entry name" value="Histidine kinase-like ATPase, C-terminal domain"/>
    <property type="match status" value="1"/>
</dbReference>
<protein>
    <recommendedName>
        <fullName evidence="2">histidine kinase</fullName>
        <ecNumber evidence="2">2.7.13.3</ecNumber>
    </recommendedName>
</protein>
<dbReference type="FunFam" id="1.10.287.130:FF:000045">
    <property type="entry name" value="Two-component system sensor histidine kinase/response regulator"/>
    <property type="match status" value="1"/>
</dbReference>
<dbReference type="InterPro" id="IPR011110">
    <property type="entry name" value="Reg_prop"/>
</dbReference>
<dbReference type="SUPFAM" id="SSF46689">
    <property type="entry name" value="Homeodomain-like"/>
    <property type="match status" value="1"/>
</dbReference>
<dbReference type="Pfam" id="PF12833">
    <property type="entry name" value="HTH_18"/>
    <property type="match status" value="1"/>
</dbReference>
<dbReference type="SMART" id="SM00387">
    <property type="entry name" value="HATPase_c"/>
    <property type="match status" value="1"/>
</dbReference>
<keyword evidence="3 11" id="KW-0597">Phosphoprotein</keyword>
<dbReference type="Gene3D" id="1.10.10.60">
    <property type="entry name" value="Homeodomain-like"/>
    <property type="match status" value="1"/>
</dbReference>
<dbReference type="GO" id="GO:0003700">
    <property type="term" value="F:DNA-binding transcription factor activity"/>
    <property type="evidence" value="ECO:0007669"/>
    <property type="project" value="InterPro"/>
</dbReference>
<feature type="modified residue" description="4-aspartylphosphate" evidence="11">
    <location>
        <position position="1139"/>
    </location>
</feature>
<dbReference type="InterPro" id="IPR011006">
    <property type="entry name" value="CheY-like_superfamily"/>
</dbReference>
<dbReference type="InterPro" id="IPR018060">
    <property type="entry name" value="HTH_AraC"/>
</dbReference>
<dbReference type="PROSITE" id="PS50109">
    <property type="entry name" value="HIS_KIN"/>
    <property type="match status" value="1"/>
</dbReference>
<reference evidence="17 18" key="1">
    <citation type="submission" date="2017-11" db="EMBL/GenBank/DDBJ databases">
        <title>Taxonomic description and genome sequences of Spirosoma HA7 sp. nov., isolated from pollen microhabitat of Corylus avellana.</title>
        <authorList>
            <person name="Ambika Manirajan B."/>
            <person name="Suarez C."/>
            <person name="Ratering S."/>
            <person name="Geissler-Plaum R."/>
            <person name="Cardinale M."/>
            <person name="Sylvia S."/>
        </authorList>
    </citation>
    <scope>NUCLEOTIDE SEQUENCE [LARGE SCALE GENOMIC DNA]</scope>
    <source>
        <strain evidence="17 18">HA7</strain>
    </source>
</reference>
<dbReference type="InterPro" id="IPR009057">
    <property type="entry name" value="Homeodomain-like_sf"/>
</dbReference>
<keyword evidence="12" id="KW-1133">Transmembrane helix</keyword>
<dbReference type="InterPro" id="IPR001789">
    <property type="entry name" value="Sig_transdc_resp-reg_receiver"/>
</dbReference>
<dbReference type="KEGG" id="spir:CWM47_14025"/>
<evidence type="ECO:0000259" key="15">
    <source>
        <dbReference type="PROSITE" id="PS50109"/>
    </source>
</evidence>
<keyword evidence="6 17" id="KW-0418">Kinase</keyword>
<keyword evidence="10" id="KW-0804">Transcription</keyword>
<evidence type="ECO:0000256" key="9">
    <source>
        <dbReference type="ARBA" id="ARBA00023015"/>
    </source>
</evidence>
<dbReference type="InterPro" id="IPR036890">
    <property type="entry name" value="HATPase_C_sf"/>
</dbReference>
<keyword evidence="5" id="KW-0547">Nucleotide-binding</keyword>
<feature type="transmembrane region" description="Helical" evidence="12">
    <location>
        <begin position="774"/>
        <end position="794"/>
    </location>
</feature>
<dbReference type="SMART" id="SM00342">
    <property type="entry name" value="HTH_ARAC"/>
    <property type="match status" value="1"/>
</dbReference>
<dbReference type="Gene3D" id="1.10.287.130">
    <property type="match status" value="1"/>
</dbReference>
<dbReference type="CDD" id="cd16922">
    <property type="entry name" value="HATPase_EvgS-ArcB-TorS-like"/>
    <property type="match status" value="1"/>
</dbReference>
<dbReference type="Gene3D" id="2.130.10.10">
    <property type="entry name" value="YVTN repeat-like/Quinoprotein amine dehydrogenase"/>
    <property type="match status" value="2"/>
</dbReference>
<dbReference type="SUPFAM" id="SSF55874">
    <property type="entry name" value="ATPase domain of HSP90 chaperone/DNA topoisomerase II/histidine kinase"/>
    <property type="match status" value="1"/>
</dbReference>
<evidence type="ECO:0000313" key="17">
    <source>
        <dbReference type="EMBL" id="AUD02850.1"/>
    </source>
</evidence>
<dbReference type="InterPro" id="IPR005467">
    <property type="entry name" value="His_kinase_dom"/>
</dbReference>
<dbReference type="SUPFAM" id="SSF52172">
    <property type="entry name" value="CheY-like"/>
    <property type="match status" value="1"/>
</dbReference>
<evidence type="ECO:0000256" key="4">
    <source>
        <dbReference type="ARBA" id="ARBA00022679"/>
    </source>
</evidence>
<evidence type="ECO:0000256" key="13">
    <source>
        <dbReference type="SAM" id="SignalP"/>
    </source>
</evidence>
<dbReference type="Pfam" id="PF02518">
    <property type="entry name" value="HATPase_c"/>
    <property type="match status" value="1"/>
</dbReference>
<dbReference type="GO" id="GO:0005524">
    <property type="term" value="F:ATP binding"/>
    <property type="evidence" value="ECO:0007669"/>
    <property type="project" value="UniProtKB-KW"/>
</dbReference>
<dbReference type="SMART" id="SM00388">
    <property type="entry name" value="HisKA"/>
    <property type="match status" value="1"/>
</dbReference>
<dbReference type="RefSeq" id="WP_100988566.1">
    <property type="nucleotide sequence ID" value="NZ_CP025096.1"/>
</dbReference>
<evidence type="ECO:0000313" key="18">
    <source>
        <dbReference type="Proteomes" id="UP000232883"/>
    </source>
</evidence>
<dbReference type="PROSITE" id="PS50110">
    <property type="entry name" value="RESPONSE_REGULATORY"/>
    <property type="match status" value="1"/>
</dbReference>
<dbReference type="FunFam" id="2.60.40.10:FF:000791">
    <property type="entry name" value="Two-component system sensor histidine kinase/response regulator"/>
    <property type="match status" value="1"/>
</dbReference>
<dbReference type="EC" id="2.7.13.3" evidence="2"/>
<evidence type="ECO:0000256" key="5">
    <source>
        <dbReference type="ARBA" id="ARBA00022741"/>
    </source>
</evidence>
<evidence type="ECO:0000256" key="2">
    <source>
        <dbReference type="ARBA" id="ARBA00012438"/>
    </source>
</evidence>
<dbReference type="Pfam" id="PF00072">
    <property type="entry name" value="Response_reg"/>
    <property type="match status" value="1"/>
</dbReference>
<dbReference type="OrthoDB" id="9797097at2"/>
<dbReference type="InterPro" id="IPR003594">
    <property type="entry name" value="HATPase_dom"/>
</dbReference>
<name>A0A2K8YYX9_9BACT</name>
<evidence type="ECO:0000256" key="7">
    <source>
        <dbReference type="ARBA" id="ARBA00022840"/>
    </source>
</evidence>
<dbReference type="InterPro" id="IPR036097">
    <property type="entry name" value="HisK_dim/P_sf"/>
</dbReference>